<feature type="domain" description="Cation efflux protein transmembrane" evidence="8">
    <location>
        <begin position="10"/>
        <end position="204"/>
    </location>
</feature>
<proteinExistence type="inferred from homology"/>
<dbReference type="HOGENOM" id="CLU_013430_3_3_7"/>
<evidence type="ECO:0000256" key="5">
    <source>
        <dbReference type="ARBA" id="ARBA00022989"/>
    </source>
</evidence>
<dbReference type="GO" id="GO:0008324">
    <property type="term" value="F:monoatomic cation transmembrane transporter activity"/>
    <property type="evidence" value="ECO:0007669"/>
    <property type="project" value="InterPro"/>
</dbReference>
<keyword evidence="6 7" id="KW-0472">Membrane</keyword>
<comment type="similarity">
    <text evidence="2">Belongs to the cation diffusion facilitator (CDF) transporter (TC 2.A.4) family.</text>
</comment>
<evidence type="ECO:0000256" key="4">
    <source>
        <dbReference type="ARBA" id="ARBA00022692"/>
    </source>
</evidence>
<dbReference type="FunFam" id="1.20.1510.10:FF:000006">
    <property type="entry name" value="Divalent cation efflux transporter"/>
    <property type="match status" value="1"/>
</dbReference>
<dbReference type="InterPro" id="IPR027469">
    <property type="entry name" value="Cation_efflux_TMD_sf"/>
</dbReference>
<dbReference type="AlphaFoldDB" id="T2GBG6"/>
<dbReference type="InterPro" id="IPR002524">
    <property type="entry name" value="Cation_efflux"/>
</dbReference>
<keyword evidence="11" id="KW-1185">Reference proteome</keyword>
<dbReference type="SUPFAM" id="SSF160240">
    <property type="entry name" value="Cation efflux protein cytoplasmic domain-like"/>
    <property type="match status" value="1"/>
</dbReference>
<dbReference type="STRING" id="1121448.DGI_1823"/>
<accession>T2GBG6</accession>
<evidence type="ECO:0000256" key="6">
    <source>
        <dbReference type="ARBA" id="ARBA00023136"/>
    </source>
</evidence>
<dbReference type="PANTHER" id="PTHR43840">
    <property type="entry name" value="MITOCHONDRIAL METAL TRANSPORTER 1-RELATED"/>
    <property type="match status" value="1"/>
</dbReference>
<comment type="subcellular location">
    <subcellularLocation>
        <location evidence="1">Membrane</location>
        <topology evidence="1">Multi-pass membrane protein</topology>
    </subcellularLocation>
</comment>
<dbReference type="GO" id="GO:0016020">
    <property type="term" value="C:membrane"/>
    <property type="evidence" value="ECO:0007669"/>
    <property type="project" value="UniProtKB-SubCell"/>
</dbReference>
<evidence type="ECO:0000259" key="9">
    <source>
        <dbReference type="Pfam" id="PF16916"/>
    </source>
</evidence>
<dbReference type="PANTHER" id="PTHR43840:SF15">
    <property type="entry name" value="MITOCHONDRIAL METAL TRANSPORTER 1-RELATED"/>
    <property type="match status" value="1"/>
</dbReference>
<dbReference type="Gene3D" id="3.30.70.1350">
    <property type="entry name" value="Cation efflux protein, cytoplasmic domain"/>
    <property type="match status" value="1"/>
</dbReference>
<keyword evidence="5 7" id="KW-1133">Transmembrane helix</keyword>
<evidence type="ECO:0000259" key="8">
    <source>
        <dbReference type="Pfam" id="PF01545"/>
    </source>
</evidence>
<keyword evidence="4 7" id="KW-0812">Transmembrane</keyword>
<dbReference type="Pfam" id="PF01545">
    <property type="entry name" value="Cation_efflux"/>
    <property type="match status" value="1"/>
</dbReference>
<dbReference type="EMBL" id="CP006585">
    <property type="protein sequence ID" value="AGW13618.1"/>
    <property type="molecule type" value="Genomic_DNA"/>
</dbReference>
<evidence type="ECO:0000256" key="2">
    <source>
        <dbReference type="ARBA" id="ARBA00008114"/>
    </source>
</evidence>
<dbReference type="KEGG" id="dgg:DGI_1823"/>
<evidence type="ECO:0000256" key="3">
    <source>
        <dbReference type="ARBA" id="ARBA00022448"/>
    </source>
</evidence>
<evidence type="ECO:0000256" key="1">
    <source>
        <dbReference type="ARBA" id="ARBA00004141"/>
    </source>
</evidence>
<dbReference type="Proteomes" id="UP000016587">
    <property type="component" value="Chromosome"/>
</dbReference>
<evidence type="ECO:0000256" key="7">
    <source>
        <dbReference type="SAM" id="Phobius"/>
    </source>
</evidence>
<reference evidence="10 11" key="1">
    <citation type="journal article" date="2013" name="J. Bacteriol.">
        <title>Roles of HynAB and Ech, the only two hydrogenases found in the model sulfate reducer Desulfovibrio gigas.</title>
        <authorList>
            <person name="Morais-Silva F.O."/>
            <person name="Santos C.I."/>
            <person name="Rodrigues R."/>
            <person name="Pereira I.A."/>
            <person name="Rodrigues-Pousada C."/>
        </authorList>
    </citation>
    <scope>NUCLEOTIDE SEQUENCE [LARGE SCALE GENOMIC DNA]</scope>
    <source>
        <strain evidence="11">ATCC 19364 / DSM 1382 / NCIMB 9332 / VKM B-1759</strain>
    </source>
</reference>
<feature type="domain" description="Cation efflux protein cytoplasmic" evidence="9">
    <location>
        <begin position="209"/>
        <end position="286"/>
    </location>
</feature>
<name>T2GBG6_MEGG1</name>
<dbReference type="InterPro" id="IPR058533">
    <property type="entry name" value="Cation_efflux_TM"/>
</dbReference>
<dbReference type="InterPro" id="IPR036837">
    <property type="entry name" value="Cation_efflux_CTD_sf"/>
</dbReference>
<dbReference type="Pfam" id="PF16916">
    <property type="entry name" value="ZT_dimer"/>
    <property type="match status" value="1"/>
</dbReference>
<dbReference type="PATRIC" id="fig|1121448.10.peg.1791"/>
<reference evidence="11" key="2">
    <citation type="submission" date="2013-07" db="EMBL/GenBank/DDBJ databases">
        <authorList>
            <person name="Morais-Silva F.O."/>
            <person name="Rezende A.M."/>
            <person name="Pimentel C."/>
            <person name="Resende D.M."/>
            <person name="Santos C.I."/>
            <person name="Clemente C."/>
            <person name="de Oliveira L.M."/>
            <person name="da Silva S.M."/>
            <person name="Costa D.A."/>
            <person name="Varela-Raposo A."/>
            <person name="Horacio E.C.A."/>
            <person name="Matos M."/>
            <person name="Flores O."/>
            <person name="Ruiz J.C."/>
            <person name="Rodrigues-Pousada C."/>
        </authorList>
    </citation>
    <scope>NUCLEOTIDE SEQUENCE [LARGE SCALE GENOMIC DNA]</scope>
    <source>
        <strain evidence="11">ATCC 19364 / DSM 1382 / NCIMB 9332 / VKM B-1759</strain>
    </source>
</reference>
<evidence type="ECO:0000313" key="10">
    <source>
        <dbReference type="EMBL" id="AGW13618.1"/>
    </source>
</evidence>
<feature type="transmembrane region" description="Helical" evidence="7">
    <location>
        <begin position="77"/>
        <end position="98"/>
    </location>
</feature>
<sequence length="310" mass="32977">MLRLVRRAGWVGVWANVVLAAVKLTAGVLANSQALMADGVESLTDIVSSMLLVVGVKYWEAPPDAAHPHGHKRLETLFSAGVGLAMVAVAGGLAWNALHSLRQDSPLAPNAWALAVAVLTIVSKELLYRWTLHQSRLAGSPAVAANAWHHRSDAISSLPVALAIGLAWISPQWAFVDKVGAVVVSFFILHAAWKILGPALNELMDKGAPAEEVQRILTLCCAAPEVRGAHHIRTRYLSAGVDVSLHLLVDPNITVLEGHTLAHEAKERIMAGMPHVLDVTIHVEPFGATTARPLLPGACDPVTSTPQVTP</sequence>
<dbReference type="SUPFAM" id="SSF161111">
    <property type="entry name" value="Cation efflux protein transmembrane domain-like"/>
    <property type="match status" value="1"/>
</dbReference>
<gene>
    <name evidence="10" type="ORF">DGI_1823</name>
</gene>
<keyword evidence="3" id="KW-0813">Transport</keyword>
<dbReference type="InterPro" id="IPR027470">
    <property type="entry name" value="Cation_efflux_CTD"/>
</dbReference>
<dbReference type="NCBIfam" id="TIGR01297">
    <property type="entry name" value="CDF"/>
    <property type="match status" value="1"/>
</dbReference>
<organism evidence="10 11">
    <name type="scientific">Megalodesulfovibrio gigas (strain ATCC 19364 / DSM 1382 / NCIMB 9332 / VKM B-1759)</name>
    <name type="common">Desulfovibrio gigas</name>
    <dbReference type="NCBI Taxonomy" id="1121448"/>
    <lineage>
        <taxon>Bacteria</taxon>
        <taxon>Pseudomonadati</taxon>
        <taxon>Thermodesulfobacteriota</taxon>
        <taxon>Desulfovibrionia</taxon>
        <taxon>Desulfovibrionales</taxon>
        <taxon>Desulfovibrionaceae</taxon>
        <taxon>Megalodesulfovibrio</taxon>
    </lineage>
</organism>
<dbReference type="InterPro" id="IPR050291">
    <property type="entry name" value="CDF_Transporter"/>
</dbReference>
<dbReference type="Gene3D" id="1.20.1510.10">
    <property type="entry name" value="Cation efflux protein transmembrane domain"/>
    <property type="match status" value="1"/>
</dbReference>
<dbReference type="eggNOG" id="COG0053">
    <property type="taxonomic scope" value="Bacteria"/>
</dbReference>
<protein>
    <submittedName>
        <fullName evidence="10">Putative cobalt-zinc-cadmium resistance protein</fullName>
    </submittedName>
</protein>
<evidence type="ECO:0000313" key="11">
    <source>
        <dbReference type="Proteomes" id="UP000016587"/>
    </source>
</evidence>
<feature type="transmembrane region" description="Helical" evidence="7">
    <location>
        <begin position="154"/>
        <end position="173"/>
    </location>
</feature>